<reference evidence="1 2" key="1">
    <citation type="journal article" date="2014" name="Mol. Biol. Evol.">
        <title>Massive expansion of Ubiquitination-related gene families within the Chlamydiae.</title>
        <authorList>
            <person name="Domman D."/>
            <person name="Collingro A."/>
            <person name="Lagkouvardos I."/>
            <person name="Gehre L."/>
            <person name="Weinmaier T."/>
            <person name="Rattei T."/>
            <person name="Subtil A."/>
            <person name="Horn M."/>
        </authorList>
    </citation>
    <scope>NUCLEOTIDE SEQUENCE [LARGE SCALE GENOMIC DNA]</scope>
    <source>
        <strain evidence="1 2">OEW1</strain>
    </source>
</reference>
<organism evidence="1 2">
    <name type="scientific">Parachlamydia acanthamoebae</name>
    <dbReference type="NCBI Taxonomy" id="83552"/>
    <lineage>
        <taxon>Bacteria</taxon>
        <taxon>Pseudomonadati</taxon>
        <taxon>Chlamydiota</taxon>
        <taxon>Chlamydiia</taxon>
        <taxon>Parachlamydiales</taxon>
        <taxon>Parachlamydiaceae</taxon>
        <taxon>Parachlamydia</taxon>
    </lineage>
</organism>
<gene>
    <name evidence="1" type="ORF">DB43_GS00210</name>
</gene>
<dbReference type="PATRIC" id="fig|83552.4.peg.1646"/>
<protein>
    <recommendedName>
        <fullName evidence="3">Uridine kinase</fullName>
    </recommendedName>
</protein>
<accession>A0A0C1C851</accession>
<name>A0A0C1C851_9BACT</name>
<dbReference type="InterPro" id="IPR027417">
    <property type="entry name" value="P-loop_NTPase"/>
</dbReference>
<proteinExistence type="predicted"/>
<dbReference type="PRINTS" id="PR00988">
    <property type="entry name" value="URIDINKINASE"/>
</dbReference>
<dbReference type="PANTHER" id="PTHR10285">
    <property type="entry name" value="URIDINE KINASE"/>
    <property type="match status" value="1"/>
</dbReference>
<evidence type="ECO:0000313" key="1">
    <source>
        <dbReference type="EMBL" id="KIA77215.1"/>
    </source>
</evidence>
<dbReference type="AlphaFoldDB" id="A0A0C1C851"/>
<dbReference type="Pfam" id="PF13238">
    <property type="entry name" value="AAA_18"/>
    <property type="match status" value="1"/>
</dbReference>
<evidence type="ECO:0000313" key="2">
    <source>
        <dbReference type="Proteomes" id="UP000031307"/>
    </source>
</evidence>
<evidence type="ECO:0008006" key="3">
    <source>
        <dbReference type="Google" id="ProtNLM"/>
    </source>
</evidence>
<sequence length="175" mass="20007">MLGRLVYPFITLNEFHFMNENPSFVIGISGISGAGKSTLTKRLAKTLNATALFWDDFDEISQGPEDYVHWFETSHNYDDWIYDDLAATLKVLKRGQTIVCPATKKELIPTPYILFDAPLGYCHHATGQHIDFLICLDTPPDIALARRLLRDYRSQDNLQRVLNELERSKGFKISL</sequence>
<dbReference type="Gene3D" id="3.40.50.300">
    <property type="entry name" value="P-loop containing nucleotide triphosphate hydrolases"/>
    <property type="match status" value="1"/>
</dbReference>
<dbReference type="SUPFAM" id="SSF52540">
    <property type="entry name" value="P-loop containing nucleoside triphosphate hydrolases"/>
    <property type="match status" value="1"/>
</dbReference>
<dbReference type="EMBL" id="JSAM01000088">
    <property type="protein sequence ID" value="KIA77215.1"/>
    <property type="molecule type" value="Genomic_DNA"/>
</dbReference>
<comment type="caution">
    <text evidence="1">The sequence shown here is derived from an EMBL/GenBank/DDBJ whole genome shotgun (WGS) entry which is preliminary data.</text>
</comment>
<dbReference type="Proteomes" id="UP000031307">
    <property type="component" value="Unassembled WGS sequence"/>
</dbReference>